<evidence type="ECO:0000313" key="3">
    <source>
        <dbReference type="EMBL" id="UVQ96828.1"/>
    </source>
</evidence>
<gene>
    <name evidence="3" type="ORF">NXW23_21605</name>
</gene>
<dbReference type="PANTHER" id="PTHR23416">
    <property type="entry name" value="SIALIC ACID SYNTHASE-RELATED"/>
    <property type="match status" value="1"/>
</dbReference>
<evidence type="ECO:0000313" key="4">
    <source>
        <dbReference type="Proteomes" id="UP001060260"/>
    </source>
</evidence>
<dbReference type="SUPFAM" id="SSF51161">
    <property type="entry name" value="Trimeric LpxA-like enzymes"/>
    <property type="match status" value="1"/>
</dbReference>
<dbReference type="Gene3D" id="2.160.10.10">
    <property type="entry name" value="Hexapeptide repeat proteins"/>
    <property type="match status" value="1"/>
</dbReference>
<dbReference type="Proteomes" id="UP001060260">
    <property type="component" value="Chromosome"/>
</dbReference>
<comment type="similarity">
    <text evidence="1">Belongs to the transferase hexapeptide repeat family.</text>
</comment>
<dbReference type="AlphaFoldDB" id="A0AA94Y1E5"/>
<sequence length="124" mass="14171">MILKGVTIGKNCFIGVGGIVTKDILANSIVVGVPCKVVMSLEDYYRKRKEKYVPKVLNDVRSIKECFGREPLTIDFWEEFPLFVDGDKITEYPEFAVSYDDYVEHHKVKYEGVDAFLKVVGLKE</sequence>
<dbReference type="RefSeq" id="WP_178665931.1">
    <property type="nucleotide sequence ID" value="NZ_CAXSUM010000016.1"/>
</dbReference>
<organism evidence="3 4">
    <name type="scientific">Bacteroides caccae</name>
    <dbReference type="NCBI Taxonomy" id="47678"/>
    <lineage>
        <taxon>Bacteria</taxon>
        <taxon>Pseudomonadati</taxon>
        <taxon>Bacteroidota</taxon>
        <taxon>Bacteroidia</taxon>
        <taxon>Bacteroidales</taxon>
        <taxon>Bacteroidaceae</taxon>
        <taxon>Bacteroides</taxon>
    </lineage>
</organism>
<dbReference type="InterPro" id="IPR011004">
    <property type="entry name" value="Trimer_LpxA-like_sf"/>
</dbReference>
<name>A0AA94Y1E5_9BACE</name>
<dbReference type="GO" id="GO:0008374">
    <property type="term" value="F:O-acyltransferase activity"/>
    <property type="evidence" value="ECO:0007669"/>
    <property type="project" value="TreeGrafter"/>
</dbReference>
<reference evidence="3" key="1">
    <citation type="submission" date="2022-08" db="EMBL/GenBank/DDBJ databases">
        <title>Genome Sequencing of Bacteroides fragilis Group Isolates with Nanopore Technology.</title>
        <authorList>
            <person name="Tisza M.J."/>
            <person name="Smith D."/>
            <person name="Dekker J.P."/>
        </authorList>
    </citation>
    <scope>NUCLEOTIDE SEQUENCE</scope>
    <source>
        <strain evidence="3">BFG-474</strain>
    </source>
</reference>
<dbReference type="PANTHER" id="PTHR23416:SF23">
    <property type="entry name" value="ACETYLTRANSFERASE C18B11.09C-RELATED"/>
    <property type="match status" value="1"/>
</dbReference>
<accession>A0AA94Y1E5</accession>
<evidence type="ECO:0000256" key="2">
    <source>
        <dbReference type="ARBA" id="ARBA00022679"/>
    </source>
</evidence>
<dbReference type="InterPro" id="IPR051159">
    <property type="entry name" value="Hexapeptide_acetyltransf"/>
</dbReference>
<keyword evidence="2" id="KW-0808">Transferase</keyword>
<dbReference type="EMBL" id="CP103166">
    <property type="protein sequence ID" value="UVQ96828.1"/>
    <property type="molecule type" value="Genomic_DNA"/>
</dbReference>
<protein>
    <submittedName>
        <fullName evidence="3">Uncharacterized protein</fullName>
    </submittedName>
</protein>
<evidence type="ECO:0000256" key="1">
    <source>
        <dbReference type="ARBA" id="ARBA00007274"/>
    </source>
</evidence>
<proteinExistence type="inferred from homology"/>